<sequence length="101" mass="10526">MSAASQDAAPAPQGGPAGDGATPSPADVRLIKGHLSDSELAAVAVVVSAMSVTSRVEAHERQLAQRYAGTGDGWTDPVHRIAGAHRLRRLPSESAWQFADR</sequence>
<name>Z9JRD2_9MICO</name>
<dbReference type="InterPro" id="IPR032716">
    <property type="entry name" value="ACC_epsilon"/>
</dbReference>
<comment type="caution">
    <text evidence="2">The sequence shown here is derived from an EMBL/GenBank/DDBJ whole genome shotgun (WGS) entry which is preliminary data.</text>
</comment>
<dbReference type="GO" id="GO:0004658">
    <property type="term" value="F:propionyl-CoA carboxylase activity"/>
    <property type="evidence" value="ECO:0007669"/>
    <property type="project" value="InterPro"/>
</dbReference>
<dbReference type="PATRIC" id="fig|396014.3.peg.2310"/>
<dbReference type="eggNOG" id="ENOG5031DZP">
    <property type="taxonomic scope" value="Bacteria"/>
</dbReference>
<proteinExistence type="predicted"/>
<evidence type="ECO:0000313" key="3">
    <source>
        <dbReference type="Proteomes" id="UP000023067"/>
    </source>
</evidence>
<dbReference type="RefSeq" id="WP_038372835.1">
    <property type="nucleotide sequence ID" value="NZ_KK069996.1"/>
</dbReference>
<feature type="compositionally biased region" description="Low complexity" evidence="1">
    <location>
        <begin position="1"/>
        <end position="14"/>
    </location>
</feature>
<organism evidence="2 3">
    <name type="scientific">Brachybacterium phenoliresistens</name>
    <dbReference type="NCBI Taxonomy" id="396014"/>
    <lineage>
        <taxon>Bacteria</taxon>
        <taxon>Bacillati</taxon>
        <taxon>Actinomycetota</taxon>
        <taxon>Actinomycetes</taxon>
        <taxon>Micrococcales</taxon>
        <taxon>Dermabacteraceae</taxon>
        <taxon>Brachybacterium</taxon>
    </lineage>
</organism>
<feature type="region of interest" description="Disordered" evidence="1">
    <location>
        <begin position="1"/>
        <end position="27"/>
    </location>
</feature>
<dbReference type="Pfam" id="PF13822">
    <property type="entry name" value="ACC_epsilon"/>
    <property type="match status" value="1"/>
</dbReference>
<dbReference type="AlphaFoldDB" id="Z9JRD2"/>
<dbReference type="HOGENOM" id="CLU_172361_0_0_11"/>
<dbReference type="OrthoDB" id="4794424at2"/>
<gene>
    <name evidence="2" type="ORF">BF93_01360</name>
</gene>
<keyword evidence="3" id="KW-1185">Reference proteome</keyword>
<evidence type="ECO:0000313" key="2">
    <source>
        <dbReference type="EMBL" id="EWS80759.1"/>
    </source>
</evidence>
<protein>
    <submittedName>
        <fullName evidence="2">Uncharacterized protein</fullName>
    </submittedName>
</protein>
<dbReference type="EMBL" id="JDYK01000012">
    <property type="protein sequence ID" value="EWS80759.1"/>
    <property type="molecule type" value="Genomic_DNA"/>
</dbReference>
<accession>Z9JRD2</accession>
<reference evidence="2 3" key="1">
    <citation type="submission" date="2014-02" db="EMBL/GenBank/DDBJ databases">
        <title>Genome sequence of Brachybacterium phenoliresistens strain W13A50.</title>
        <authorList>
            <person name="Wang X."/>
        </authorList>
    </citation>
    <scope>NUCLEOTIDE SEQUENCE [LARGE SCALE GENOMIC DNA]</scope>
    <source>
        <strain evidence="2 3">W13A50</strain>
    </source>
</reference>
<dbReference type="STRING" id="396014.BF93_01360"/>
<dbReference type="GO" id="GO:0003989">
    <property type="term" value="F:acetyl-CoA carboxylase activity"/>
    <property type="evidence" value="ECO:0007669"/>
    <property type="project" value="InterPro"/>
</dbReference>
<dbReference type="Proteomes" id="UP000023067">
    <property type="component" value="Unassembled WGS sequence"/>
</dbReference>
<evidence type="ECO:0000256" key="1">
    <source>
        <dbReference type="SAM" id="MobiDB-lite"/>
    </source>
</evidence>